<dbReference type="PROSITE" id="PS51892">
    <property type="entry name" value="SUBTILASE"/>
    <property type="match status" value="1"/>
</dbReference>
<keyword evidence="2 6" id="KW-0645">Protease</keyword>
<keyword evidence="4 6" id="KW-0720">Serine protease</keyword>
<keyword evidence="7" id="KW-0732">Signal</keyword>
<evidence type="ECO:0000256" key="4">
    <source>
        <dbReference type="ARBA" id="ARBA00022825"/>
    </source>
</evidence>
<dbReference type="InterPro" id="IPR036852">
    <property type="entry name" value="Peptidase_S8/S53_dom_sf"/>
</dbReference>
<feature type="domain" description="Peptidase S8/S53" evidence="8">
    <location>
        <begin position="152"/>
        <end position="464"/>
    </location>
</feature>
<keyword evidence="3 6" id="KW-0378">Hydrolase</keyword>
<organism evidence="9">
    <name type="scientific">uncultured Nocardioidaceae bacterium</name>
    <dbReference type="NCBI Taxonomy" id="253824"/>
    <lineage>
        <taxon>Bacteria</taxon>
        <taxon>Bacillati</taxon>
        <taxon>Actinomycetota</taxon>
        <taxon>Actinomycetes</taxon>
        <taxon>Propionibacteriales</taxon>
        <taxon>Nocardioidaceae</taxon>
        <taxon>environmental samples</taxon>
    </lineage>
</organism>
<dbReference type="GO" id="GO:0006508">
    <property type="term" value="P:proteolysis"/>
    <property type="evidence" value="ECO:0007669"/>
    <property type="project" value="UniProtKB-KW"/>
</dbReference>
<sequence length="478" mass="49702">MRIRRTSAAVTLAGAIAVAGSVAVNPAPGAAGESATDSASISPELSQALRQTGAQQVVVTFDGEGAPERADVTALRDAGVETGITLRSLPIAGVLASDAEVETLADDPRVRSLYLNERLRYDNDDYTELTGVDAVRRDRALTRANGGLPVTGDGVGVVVNDSGIDGTHQDLEYPEHTVQNVEAAANLNSFEPSLLPITYVEDVPNTDSTGGHGTHVAGIVGATGEKSGGKYEGVAPGADLVGYGSGAGLLLLDVLGGFDYALTHQRQYDIRVVTNSWGDSGDTCTKVDPDDPINVATKDAYDRNIVVVFSAGNSGPDKCTITGNYKKAPWVIAVAAGNRNEKLAEFSSRGTAGGGGSFRVDGQRWTWKDQPTLTAPGVNVVSTRTASPVGVIGAEEDLKRIDPADLPYYTTLSGTSMAAPHVAGAVALMLETNPELRPGQVKRILAGTTTDMPGYAAWQTGTGYVDVHAAVKRAASLR</sequence>
<accession>A0A6J4MEH3</accession>
<dbReference type="SUPFAM" id="SSF52743">
    <property type="entry name" value="Subtilisin-like"/>
    <property type="match status" value="1"/>
</dbReference>
<dbReference type="PANTHER" id="PTHR43806">
    <property type="entry name" value="PEPTIDASE S8"/>
    <property type="match status" value="1"/>
</dbReference>
<dbReference type="PROSITE" id="PS00138">
    <property type="entry name" value="SUBTILASE_SER"/>
    <property type="match status" value="1"/>
</dbReference>
<dbReference type="GO" id="GO:0004252">
    <property type="term" value="F:serine-type endopeptidase activity"/>
    <property type="evidence" value="ECO:0007669"/>
    <property type="project" value="UniProtKB-UniRule"/>
</dbReference>
<dbReference type="AlphaFoldDB" id="A0A6J4MEH3"/>
<name>A0A6J4MEH3_9ACTN</name>
<dbReference type="InterPro" id="IPR023828">
    <property type="entry name" value="Peptidase_S8_Ser-AS"/>
</dbReference>
<dbReference type="EMBL" id="CADCUJ010000078">
    <property type="protein sequence ID" value="CAA9355810.1"/>
    <property type="molecule type" value="Genomic_DNA"/>
</dbReference>
<dbReference type="Gene3D" id="3.40.50.200">
    <property type="entry name" value="Peptidase S8/S53 domain"/>
    <property type="match status" value="1"/>
</dbReference>
<feature type="active site" description="Charge relay system" evidence="5 6">
    <location>
        <position position="161"/>
    </location>
</feature>
<feature type="signal peptide" evidence="7">
    <location>
        <begin position="1"/>
        <end position="23"/>
    </location>
</feature>
<dbReference type="Pfam" id="PF00082">
    <property type="entry name" value="Peptidase_S8"/>
    <property type="match status" value="1"/>
</dbReference>
<protein>
    <submittedName>
        <fullName evidence="9">SprB</fullName>
    </submittedName>
</protein>
<feature type="active site" description="Charge relay system" evidence="5 6">
    <location>
        <position position="416"/>
    </location>
</feature>
<dbReference type="InterPro" id="IPR015500">
    <property type="entry name" value="Peptidase_S8_subtilisin-rel"/>
</dbReference>
<comment type="similarity">
    <text evidence="1 6">Belongs to the peptidase S8 family.</text>
</comment>
<dbReference type="PANTHER" id="PTHR43806:SF65">
    <property type="entry name" value="SERINE PROTEASE APRX"/>
    <property type="match status" value="1"/>
</dbReference>
<evidence type="ECO:0000256" key="6">
    <source>
        <dbReference type="PROSITE-ProRule" id="PRU01240"/>
    </source>
</evidence>
<feature type="active site" description="Charge relay system" evidence="5 6">
    <location>
        <position position="212"/>
    </location>
</feature>
<dbReference type="InterPro" id="IPR022398">
    <property type="entry name" value="Peptidase_S8_His-AS"/>
</dbReference>
<dbReference type="PRINTS" id="PR00723">
    <property type="entry name" value="SUBTILISIN"/>
</dbReference>
<feature type="chain" id="PRO_5039196557" evidence="7">
    <location>
        <begin position="24"/>
        <end position="478"/>
    </location>
</feature>
<proteinExistence type="inferred from homology"/>
<dbReference type="InterPro" id="IPR000209">
    <property type="entry name" value="Peptidase_S8/S53_dom"/>
</dbReference>
<evidence type="ECO:0000256" key="3">
    <source>
        <dbReference type="ARBA" id="ARBA00022801"/>
    </source>
</evidence>
<evidence type="ECO:0000256" key="7">
    <source>
        <dbReference type="SAM" id="SignalP"/>
    </source>
</evidence>
<evidence type="ECO:0000313" key="9">
    <source>
        <dbReference type="EMBL" id="CAA9355810.1"/>
    </source>
</evidence>
<evidence type="ECO:0000259" key="8">
    <source>
        <dbReference type="Pfam" id="PF00082"/>
    </source>
</evidence>
<dbReference type="InterPro" id="IPR050131">
    <property type="entry name" value="Peptidase_S8_subtilisin-like"/>
</dbReference>
<evidence type="ECO:0000256" key="5">
    <source>
        <dbReference type="PIRSR" id="PIRSR615500-1"/>
    </source>
</evidence>
<gene>
    <name evidence="9" type="ORF">AVDCRST_MAG72-1791</name>
</gene>
<dbReference type="PROSITE" id="PS00137">
    <property type="entry name" value="SUBTILASE_HIS"/>
    <property type="match status" value="1"/>
</dbReference>
<reference evidence="9" key="1">
    <citation type="submission" date="2020-02" db="EMBL/GenBank/DDBJ databases">
        <authorList>
            <person name="Meier V. D."/>
        </authorList>
    </citation>
    <scope>NUCLEOTIDE SEQUENCE</scope>
    <source>
        <strain evidence="9">AVDCRST_MAG72</strain>
    </source>
</reference>
<evidence type="ECO:0000256" key="1">
    <source>
        <dbReference type="ARBA" id="ARBA00011073"/>
    </source>
</evidence>
<evidence type="ECO:0000256" key="2">
    <source>
        <dbReference type="ARBA" id="ARBA00022670"/>
    </source>
</evidence>